<sequence>MDPITLVIISLICISVLKFIYSIIWIPRRIQNHFKRQGVTGPGYHPLFGNSAEILRLFEEAKLKPATVDHHDILHRVAPFYHKCSGMYGTPFLYWFGSKPRLGISDPDMIKEVAMSTDGSFEKMRFNPMSKMLFGQGLLGLKGEEWAMHRRIANQAFKMDRVKKWEEKRGGRNEFEVEVNNELHDLSADVISRTAFGSSFEEGKRIFMLQEHLSNCCVRFLPTKNNRARWRLEKETRESVRALIRSNSKRGESPSSLLSLLMSSYKNRDDKEERLEEEEIINECKTFYFAGKETAANALSWALLLLALNPEWQDKARDEVVRICGTDKLPAAEQLSDLKIVSMVINETLRLYSPGVSLIKEALKDVKVGRLNVPAGTQLHLSLSAVHRDIDIWGEDANKFNPARFKEPRRHLASFIPFALGPRNCVGQNLAMVEMKIILAMIIRQYSLEVSSTYVHAPMVFITLQPQYGVQILLTRIMK</sequence>
<keyword evidence="4 12" id="KW-0349">Heme</keyword>
<evidence type="ECO:0000256" key="13">
    <source>
        <dbReference type="SAM" id="Phobius"/>
    </source>
</evidence>
<keyword evidence="8" id="KW-0560">Oxidoreductase</keyword>
<dbReference type="PRINTS" id="PR00463">
    <property type="entry name" value="EP450I"/>
</dbReference>
<evidence type="ECO:0000256" key="11">
    <source>
        <dbReference type="ARBA" id="ARBA00023136"/>
    </source>
</evidence>
<evidence type="ECO:0000256" key="10">
    <source>
        <dbReference type="ARBA" id="ARBA00023033"/>
    </source>
</evidence>
<gene>
    <name evidence="14" type="ORF">E1A91_A05G208800v1</name>
</gene>
<dbReference type="GO" id="GO:0016705">
    <property type="term" value="F:oxidoreductase activity, acting on paired donors, with incorporation or reduction of molecular oxygen"/>
    <property type="evidence" value="ECO:0007669"/>
    <property type="project" value="InterPro"/>
</dbReference>
<accession>A0A5D2ZA13</accession>
<dbReference type="PANTHER" id="PTHR24282:SF211">
    <property type="entry name" value="CYTOCHROME P450-RELATED"/>
    <property type="match status" value="1"/>
</dbReference>
<comment type="cofactor">
    <cofactor evidence="1 12">
        <name>heme</name>
        <dbReference type="ChEBI" id="CHEBI:30413"/>
    </cofactor>
</comment>
<keyword evidence="7 13" id="KW-1133">Transmembrane helix</keyword>
<dbReference type="AlphaFoldDB" id="A0A5D2ZA13"/>
<dbReference type="InterPro" id="IPR001128">
    <property type="entry name" value="Cyt_P450"/>
</dbReference>
<keyword evidence="9 12" id="KW-0408">Iron</keyword>
<dbReference type="PANTHER" id="PTHR24282">
    <property type="entry name" value="CYTOCHROME P450 FAMILY MEMBER"/>
    <property type="match status" value="1"/>
</dbReference>
<dbReference type="Proteomes" id="UP000323597">
    <property type="component" value="Chromosome A05"/>
</dbReference>
<evidence type="ECO:0000256" key="3">
    <source>
        <dbReference type="ARBA" id="ARBA00010617"/>
    </source>
</evidence>
<evidence type="ECO:0000256" key="12">
    <source>
        <dbReference type="PIRSR" id="PIRSR602401-1"/>
    </source>
</evidence>
<evidence type="ECO:0000256" key="5">
    <source>
        <dbReference type="ARBA" id="ARBA00022692"/>
    </source>
</evidence>
<proteinExistence type="inferred from homology"/>
<keyword evidence="11 13" id="KW-0472">Membrane</keyword>
<keyword evidence="6 12" id="KW-0479">Metal-binding</keyword>
<keyword evidence="5 13" id="KW-0812">Transmembrane</keyword>
<dbReference type="InterPro" id="IPR036396">
    <property type="entry name" value="Cyt_P450_sf"/>
</dbReference>
<reference evidence="14 15" key="1">
    <citation type="submission" date="2019-07" db="EMBL/GenBank/DDBJ databases">
        <title>WGS assembly of Gossypium mustelinum.</title>
        <authorList>
            <person name="Chen Z.J."/>
            <person name="Sreedasyam A."/>
            <person name="Ando A."/>
            <person name="Song Q."/>
            <person name="De L."/>
            <person name="Hulse-Kemp A."/>
            <person name="Ding M."/>
            <person name="Ye W."/>
            <person name="Kirkbride R."/>
            <person name="Jenkins J."/>
            <person name="Plott C."/>
            <person name="Lovell J."/>
            <person name="Lin Y.-M."/>
            <person name="Vaughn R."/>
            <person name="Liu B."/>
            <person name="Li W."/>
            <person name="Simpson S."/>
            <person name="Scheffler B."/>
            <person name="Saski C."/>
            <person name="Grover C."/>
            <person name="Hu G."/>
            <person name="Conover J."/>
            <person name="Carlson J."/>
            <person name="Shu S."/>
            <person name="Boston L."/>
            <person name="Williams M."/>
            <person name="Peterson D."/>
            <person name="Mcgee K."/>
            <person name="Jones D."/>
            <person name="Wendel J."/>
            <person name="Stelly D."/>
            <person name="Grimwood J."/>
            <person name="Schmutz J."/>
        </authorList>
    </citation>
    <scope>NUCLEOTIDE SEQUENCE [LARGE SCALE GENOMIC DNA]</scope>
    <source>
        <strain evidence="14">1408120.09</strain>
    </source>
</reference>
<evidence type="ECO:0000313" key="14">
    <source>
        <dbReference type="EMBL" id="TYJ35029.1"/>
    </source>
</evidence>
<evidence type="ECO:0000256" key="6">
    <source>
        <dbReference type="ARBA" id="ARBA00022723"/>
    </source>
</evidence>
<evidence type="ECO:0000256" key="9">
    <source>
        <dbReference type="ARBA" id="ARBA00023004"/>
    </source>
</evidence>
<comment type="subcellular location">
    <subcellularLocation>
        <location evidence="2">Membrane</location>
        <topology evidence="2">Single-pass membrane protein</topology>
    </subcellularLocation>
</comment>
<organism evidence="14 15">
    <name type="scientific">Gossypium mustelinum</name>
    <name type="common">Cotton</name>
    <name type="synonym">Gossypium caicoense</name>
    <dbReference type="NCBI Taxonomy" id="34275"/>
    <lineage>
        <taxon>Eukaryota</taxon>
        <taxon>Viridiplantae</taxon>
        <taxon>Streptophyta</taxon>
        <taxon>Embryophyta</taxon>
        <taxon>Tracheophyta</taxon>
        <taxon>Spermatophyta</taxon>
        <taxon>Magnoliopsida</taxon>
        <taxon>eudicotyledons</taxon>
        <taxon>Gunneridae</taxon>
        <taxon>Pentapetalae</taxon>
        <taxon>rosids</taxon>
        <taxon>malvids</taxon>
        <taxon>Malvales</taxon>
        <taxon>Malvaceae</taxon>
        <taxon>Malvoideae</taxon>
        <taxon>Gossypium</taxon>
    </lineage>
</organism>
<evidence type="ECO:0000256" key="2">
    <source>
        <dbReference type="ARBA" id="ARBA00004167"/>
    </source>
</evidence>
<dbReference type="InterPro" id="IPR050665">
    <property type="entry name" value="Cytochrome_P450_Monooxygen"/>
</dbReference>
<evidence type="ECO:0000256" key="4">
    <source>
        <dbReference type="ARBA" id="ARBA00022617"/>
    </source>
</evidence>
<evidence type="ECO:0000256" key="7">
    <source>
        <dbReference type="ARBA" id="ARBA00022989"/>
    </source>
</evidence>
<dbReference type="GO" id="GO:0005506">
    <property type="term" value="F:iron ion binding"/>
    <property type="evidence" value="ECO:0007669"/>
    <property type="project" value="InterPro"/>
</dbReference>
<dbReference type="GO" id="GO:0020037">
    <property type="term" value="F:heme binding"/>
    <property type="evidence" value="ECO:0007669"/>
    <property type="project" value="InterPro"/>
</dbReference>
<evidence type="ECO:0000313" key="15">
    <source>
        <dbReference type="Proteomes" id="UP000323597"/>
    </source>
</evidence>
<comment type="similarity">
    <text evidence="3">Belongs to the cytochrome P450 family.</text>
</comment>
<dbReference type="Gene3D" id="1.10.630.10">
    <property type="entry name" value="Cytochrome P450"/>
    <property type="match status" value="1"/>
</dbReference>
<dbReference type="GO" id="GO:0004497">
    <property type="term" value="F:monooxygenase activity"/>
    <property type="evidence" value="ECO:0007669"/>
    <property type="project" value="UniProtKB-KW"/>
</dbReference>
<evidence type="ECO:0000256" key="8">
    <source>
        <dbReference type="ARBA" id="ARBA00023002"/>
    </source>
</evidence>
<dbReference type="GO" id="GO:0016020">
    <property type="term" value="C:membrane"/>
    <property type="evidence" value="ECO:0007669"/>
    <property type="project" value="UniProtKB-SubCell"/>
</dbReference>
<protein>
    <recommendedName>
        <fullName evidence="16">Cytochrome P450</fullName>
    </recommendedName>
</protein>
<dbReference type="EMBL" id="CM017640">
    <property type="protein sequence ID" value="TYJ35029.1"/>
    <property type="molecule type" value="Genomic_DNA"/>
</dbReference>
<name>A0A5D2ZA13_GOSMU</name>
<keyword evidence="10" id="KW-0503">Monooxygenase</keyword>
<feature type="transmembrane region" description="Helical" evidence="13">
    <location>
        <begin position="6"/>
        <end position="26"/>
    </location>
</feature>
<feature type="binding site" description="axial binding residue" evidence="12">
    <location>
        <position position="425"/>
    </location>
    <ligand>
        <name>heme</name>
        <dbReference type="ChEBI" id="CHEBI:30413"/>
    </ligand>
    <ligandPart>
        <name>Fe</name>
        <dbReference type="ChEBI" id="CHEBI:18248"/>
    </ligandPart>
</feature>
<dbReference type="InterPro" id="IPR002401">
    <property type="entry name" value="Cyt_P450_E_grp-I"/>
</dbReference>
<keyword evidence="15" id="KW-1185">Reference proteome</keyword>
<dbReference type="PRINTS" id="PR00385">
    <property type="entry name" value="P450"/>
</dbReference>
<evidence type="ECO:0008006" key="16">
    <source>
        <dbReference type="Google" id="ProtNLM"/>
    </source>
</evidence>
<evidence type="ECO:0000256" key="1">
    <source>
        <dbReference type="ARBA" id="ARBA00001971"/>
    </source>
</evidence>
<dbReference type="Pfam" id="PF00067">
    <property type="entry name" value="p450"/>
    <property type="match status" value="1"/>
</dbReference>
<dbReference type="SUPFAM" id="SSF48264">
    <property type="entry name" value="Cytochrome P450"/>
    <property type="match status" value="1"/>
</dbReference>